<dbReference type="Gene3D" id="3.40.800.10">
    <property type="entry name" value="Ureohydrolase domain"/>
    <property type="match status" value="1"/>
</dbReference>
<dbReference type="InterPro" id="IPR006035">
    <property type="entry name" value="Ureohydrolase"/>
</dbReference>
<proteinExistence type="inferred from homology"/>
<keyword evidence="2 4" id="KW-0479">Metal-binding</keyword>
<evidence type="ECO:0000256" key="3">
    <source>
        <dbReference type="ARBA" id="ARBA00022801"/>
    </source>
</evidence>
<evidence type="ECO:0000313" key="6">
    <source>
        <dbReference type="Proteomes" id="UP000595362"/>
    </source>
</evidence>
<dbReference type="PANTHER" id="PTHR11358:SF26">
    <property type="entry name" value="GUANIDINO ACID HYDROLASE, MITOCHONDRIAL"/>
    <property type="match status" value="1"/>
</dbReference>
<dbReference type="NCBIfam" id="TIGR01230">
    <property type="entry name" value="agmatinase"/>
    <property type="match status" value="1"/>
</dbReference>
<feature type="binding site" evidence="4">
    <location>
        <position position="151"/>
    </location>
    <ligand>
        <name>Mn(2+)</name>
        <dbReference type="ChEBI" id="CHEBI:29035"/>
        <label>1</label>
    </ligand>
</feature>
<dbReference type="AlphaFoldDB" id="A0A7T5R0I4"/>
<dbReference type="InterPro" id="IPR005925">
    <property type="entry name" value="Agmatinase-rel"/>
</dbReference>
<keyword evidence="3 5" id="KW-0378">Hydrolase</keyword>
<evidence type="ECO:0000256" key="1">
    <source>
        <dbReference type="ARBA" id="ARBA00009227"/>
    </source>
</evidence>
<name>A0A7T5R0I4_9BACT</name>
<comment type="cofactor">
    <cofactor evidence="4">
        <name>Mn(2+)</name>
        <dbReference type="ChEBI" id="CHEBI:29035"/>
    </cofactor>
    <text evidence="4">Binds 2 manganese ions per subunit.</text>
</comment>
<feature type="binding site" evidence="4">
    <location>
        <position position="126"/>
    </location>
    <ligand>
        <name>Mn(2+)</name>
        <dbReference type="ChEBI" id="CHEBI:29035"/>
        <label>2</label>
    </ligand>
</feature>
<protein>
    <submittedName>
        <fullName evidence="5">Agmatinase</fullName>
        <ecNumber evidence="5">3.5.3.11</ecNumber>
    </submittedName>
</protein>
<feature type="binding site" evidence="4">
    <location>
        <position position="149"/>
    </location>
    <ligand>
        <name>Mn(2+)</name>
        <dbReference type="ChEBI" id="CHEBI:29035"/>
        <label>1</label>
    </ligand>
</feature>
<dbReference type="CDD" id="cd11593">
    <property type="entry name" value="Agmatinase-like_2"/>
    <property type="match status" value="1"/>
</dbReference>
<feature type="binding site" evidence="4">
    <location>
        <position position="235"/>
    </location>
    <ligand>
        <name>Mn(2+)</name>
        <dbReference type="ChEBI" id="CHEBI:29035"/>
        <label>1</label>
    </ligand>
</feature>
<dbReference type="PANTHER" id="PTHR11358">
    <property type="entry name" value="ARGINASE/AGMATINASE"/>
    <property type="match status" value="1"/>
</dbReference>
<dbReference type="GO" id="GO:0033389">
    <property type="term" value="P:putrescine biosynthetic process from arginine, via agmatine"/>
    <property type="evidence" value="ECO:0007669"/>
    <property type="project" value="TreeGrafter"/>
</dbReference>
<reference evidence="5 6" key="1">
    <citation type="submission" date="2020-07" db="EMBL/GenBank/DDBJ databases">
        <title>Huge and variable diversity of episymbiotic CPR bacteria and DPANN archaea in groundwater ecosystems.</title>
        <authorList>
            <person name="He C.Y."/>
            <person name="Keren R."/>
            <person name="Whittaker M."/>
            <person name="Farag I.F."/>
            <person name="Doudna J."/>
            <person name="Cate J.H.D."/>
            <person name="Banfield J.F."/>
        </authorList>
    </citation>
    <scope>NUCLEOTIDE SEQUENCE [LARGE SCALE GENOMIC DNA]</scope>
    <source>
        <strain evidence="5">NC_groundwater_70_Ag_B-0.1um_54_66</strain>
    </source>
</reference>
<dbReference type="PRINTS" id="PR00116">
    <property type="entry name" value="ARGINASE"/>
</dbReference>
<accession>A0A7T5R0I4</accession>
<evidence type="ECO:0000256" key="4">
    <source>
        <dbReference type="PIRSR" id="PIRSR036979-1"/>
    </source>
</evidence>
<organism evidence="5 6">
    <name type="scientific">Micavibrio aeruginosavorus</name>
    <dbReference type="NCBI Taxonomy" id="349221"/>
    <lineage>
        <taxon>Bacteria</taxon>
        <taxon>Pseudomonadati</taxon>
        <taxon>Bdellovibrionota</taxon>
        <taxon>Bdellovibrionia</taxon>
        <taxon>Bdellovibrionales</taxon>
        <taxon>Pseudobdellovibrionaceae</taxon>
        <taxon>Micavibrio</taxon>
    </lineage>
</organism>
<comment type="similarity">
    <text evidence="1">Belongs to the arginase family. Agmatinase subfamily.</text>
</comment>
<evidence type="ECO:0000313" key="5">
    <source>
        <dbReference type="EMBL" id="QQG35262.1"/>
    </source>
</evidence>
<dbReference type="SUPFAM" id="SSF52768">
    <property type="entry name" value="Arginase/deacetylase"/>
    <property type="match status" value="1"/>
</dbReference>
<dbReference type="PROSITE" id="PS51409">
    <property type="entry name" value="ARGINASE_2"/>
    <property type="match status" value="1"/>
</dbReference>
<dbReference type="InterPro" id="IPR023696">
    <property type="entry name" value="Ureohydrolase_dom_sf"/>
</dbReference>
<dbReference type="EC" id="3.5.3.11" evidence="5"/>
<dbReference type="EMBL" id="CP066681">
    <property type="protein sequence ID" value="QQG35262.1"/>
    <property type="molecule type" value="Genomic_DNA"/>
</dbReference>
<sequence length="306" mass="33976">MQGVKAKPQPDSRFMTPGIDGFGFQGHPHPFSAEQARAWVIPFGFEKTVSYGGGTRRGPAMAIRASHEVEMFDEYLWREPFYDFGVATFHEPEIPQDHQAALDLLTSYAQETVDAGKFPLMIGGEHSLTPAVIKVMAAKYPKLTILQFDAHGDLRDEFRGDRLSHANAMRRSLDYPNVNLVAVGIRSISMDEIPFWEANQNRIKTFFAKDKRSWTPQQIADAVGTGPVYITFDIDAFDSSLMPATGTPEPGGLFWDEALDILQAVTAKAQIVGADVVELAPHDAHHACDYITAKLIYKILTMSLCK</sequence>
<feature type="binding site" evidence="4">
    <location>
        <position position="233"/>
    </location>
    <ligand>
        <name>Mn(2+)</name>
        <dbReference type="ChEBI" id="CHEBI:29035"/>
        <label>1</label>
    </ligand>
</feature>
<dbReference type="Pfam" id="PF00491">
    <property type="entry name" value="Arginase"/>
    <property type="match status" value="1"/>
</dbReference>
<dbReference type="GO" id="GO:0008783">
    <property type="term" value="F:agmatinase activity"/>
    <property type="evidence" value="ECO:0007669"/>
    <property type="project" value="UniProtKB-EC"/>
</dbReference>
<dbReference type="GO" id="GO:0046872">
    <property type="term" value="F:metal ion binding"/>
    <property type="evidence" value="ECO:0007669"/>
    <property type="project" value="UniProtKB-KW"/>
</dbReference>
<dbReference type="PIRSF" id="PIRSF036979">
    <property type="entry name" value="Arginase"/>
    <property type="match status" value="1"/>
</dbReference>
<keyword evidence="4" id="KW-0464">Manganese</keyword>
<gene>
    <name evidence="5" type="primary">speB</name>
    <name evidence="5" type="ORF">HYS17_06775</name>
</gene>
<evidence type="ECO:0000256" key="2">
    <source>
        <dbReference type="ARBA" id="ARBA00022723"/>
    </source>
</evidence>
<feature type="binding site" evidence="4">
    <location>
        <position position="153"/>
    </location>
    <ligand>
        <name>Mn(2+)</name>
        <dbReference type="ChEBI" id="CHEBI:29035"/>
        <label>1</label>
    </ligand>
</feature>
<dbReference type="Proteomes" id="UP000595362">
    <property type="component" value="Chromosome"/>
</dbReference>